<name>A0A3D5QDF8_FLESI</name>
<comment type="catalytic activity">
    <reaction evidence="10">
        <text>RNA(n) + a ribonucleoside 5'-triphosphate = RNA(n+1) + diphosphate</text>
        <dbReference type="Rhea" id="RHEA:21248"/>
        <dbReference type="Rhea" id="RHEA-COMP:14527"/>
        <dbReference type="Rhea" id="RHEA-COMP:17342"/>
        <dbReference type="ChEBI" id="CHEBI:33019"/>
        <dbReference type="ChEBI" id="CHEBI:61557"/>
        <dbReference type="ChEBI" id="CHEBI:140395"/>
        <dbReference type="EC" id="2.7.7.6"/>
    </reaction>
</comment>
<dbReference type="Gene3D" id="3.90.940.10">
    <property type="match status" value="1"/>
</dbReference>
<keyword evidence="6" id="KW-0548">Nucleotidyltransferase</keyword>
<dbReference type="Pfam" id="PF01192">
    <property type="entry name" value="RNA_pol_Rpb6"/>
    <property type="match status" value="1"/>
</dbReference>
<dbReference type="GO" id="GO:0003899">
    <property type="term" value="F:DNA-directed RNA polymerase activity"/>
    <property type="evidence" value="ECO:0007669"/>
    <property type="project" value="UniProtKB-EC"/>
</dbReference>
<accession>A0A3D5QDF8</accession>
<dbReference type="GO" id="GO:0003677">
    <property type="term" value="F:DNA binding"/>
    <property type="evidence" value="ECO:0007669"/>
    <property type="project" value="InterPro"/>
</dbReference>
<comment type="caution">
    <text evidence="11">The sequence shown here is derived from an EMBL/GenBank/DDBJ whole genome shotgun (WGS) entry which is preliminary data.</text>
</comment>
<dbReference type="AlphaFoldDB" id="A0A3D5QDF8"/>
<keyword evidence="4 11" id="KW-0240">DNA-directed RNA polymerase</keyword>
<dbReference type="Proteomes" id="UP000262325">
    <property type="component" value="Unassembled WGS sequence"/>
</dbReference>
<keyword evidence="5" id="KW-0808">Transferase</keyword>
<sequence length="77" mass="8979">MPLLDIEKGVRKKEIKSRFRLVRLAGLRSRELLNPKEDTLPCQEENYDKYTTKALSEIINGKIAFEPVKKETEESDE</sequence>
<dbReference type="SMART" id="SM01409">
    <property type="entry name" value="RNA_pol_Rpb6"/>
    <property type="match status" value="1"/>
</dbReference>
<evidence type="ECO:0000256" key="9">
    <source>
        <dbReference type="ARBA" id="ARBA00030998"/>
    </source>
</evidence>
<dbReference type="EC" id="2.7.7.6" evidence="2"/>
<evidence type="ECO:0000256" key="3">
    <source>
        <dbReference type="ARBA" id="ARBA00013725"/>
    </source>
</evidence>
<dbReference type="SUPFAM" id="SSF63562">
    <property type="entry name" value="RPB6/omega subunit-like"/>
    <property type="match status" value="1"/>
</dbReference>
<comment type="similarity">
    <text evidence="1">Belongs to the RNA polymerase subunit omega family.</text>
</comment>
<gene>
    <name evidence="11" type="primary">rpoZ</name>
    <name evidence="11" type="ORF">DHM44_08470</name>
</gene>
<organism evidence="11 12">
    <name type="scientific">Flexistipes sinusarabici</name>
    <dbReference type="NCBI Taxonomy" id="2352"/>
    <lineage>
        <taxon>Bacteria</taxon>
        <taxon>Pseudomonadati</taxon>
        <taxon>Deferribacterota</taxon>
        <taxon>Deferribacteres</taxon>
        <taxon>Deferribacterales</taxon>
        <taxon>Flexistipitaceae</taxon>
        <taxon>Flexistipes</taxon>
    </lineage>
</organism>
<dbReference type="NCBIfam" id="TIGR00690">
    <property type="entry name" value="rpoZ"/>
    <property type="match status" value="1"/>
</dbReference>
<evidence type="ECO:0000313" key="12">
    <source>
        <dbReference type="Proteomes" id="UP000262325"/>
    </source>
</evidence>
<evidence type="ECO:0000256" key="10">
    <source>
        <dbReference type="ARBA" id="ARBA00048552"/>
    </source>
</evidence>
<reference evidence="11 12" key="1">
    <citation type="journal article" date="2018" name="Nat. Biotechnol.">
        <title>A standardized bacterial taxonomy based on genome phylogeny substantially revises the tree of life.</title>
        <authorList>
            <person name="Parks D.H."/>
            <person name="Chuvochina M."/>
            <person name="Waite D.W."/>
            <person name="Rinke C."/>
            <person name="Skarshewski A."/>
            <person name="Chaumeil P.A."/>
            <person name="Hugenholtz P."/>
        </authorList>
    </citation>
    <scope>NUCLEOTIDE SEQUENCE [LARGE SCALE GENOMIC DNA]</scope>
    <source>
        <strain evidence="11">UBA8672</strain>
    </source>
</reference>
<dbReference type="GO" id="GO:0000428">
    <property type="term" value="C:DNA-directed RNA polymerase complex"/>
    <property type="evidence" value="ECO:0007669"/>
    <property type="project" value="UniProtKB-KW"/>
</dbReference>
<evidence type="ECO:0000256" key="4">
    <source>
        <dbReference type="ARBA" id="ARBA00022478"/>
    </source>
</evidence>
<evidence type="ECO:0000256" key="6">
    <source>
        <dbReference type="ARBA" id="ARBA00022695"/>
    </source>
</evidence>
<proteinExistence type="inferred from homology"/>
<dbReference type="InterPro" id="IPR036161">
    <property type="entry name" value="RPB6/omega-like_sf"/>
</dbReference>
<evidence type="ECO:0000256" key="8">
    <source>
        <dbReference type="ARBA" id="ARBA00029924"/>
    </source>
</evidence>
<dbReference type="GO" id="GO:0006351">
    <property type="term" value="P:DNA-templated transcription"/>
    <property type="evidence" value="ECO:0007669"/>
    <property type="project" value="InterPro"/>
</dbReference>
<dbReference type="InterPro" id="IPR006110">
    <property type="entry name" value="Pol_omega/Rpo6/RPB6"/>
</dbReference>
<evidence type="ECO:0000256" key="7">
    <source>
        <dbReference type="ARBA" id="ARBA00023163"/>
    </source>
</evidence>
<keyword evidence="7" id="KW-0804">Transcription</keyword>
<evidence type="ECO:0000313" key="11">
    <source>
        <dbReference type="EMBL" id="HCW93704.1"/>
    </source>
</evidence>
<protein>
    <recommendedName>
        <fullName evidence="3">DNA-directed RNA polymerase subunit omega</fullName>
        <ecNumber evidence="2">2.7.7.6</ecNumber>
    </recommendedName>
    <alternativeName>
        <fullName evidence="9">RNA polymerase omega subunit</fullName>
    </alternativeName>
    <alternativeName>
        <fullName evidence="8">Transcriptase subunit omega</fullName>
    </alternativeName>
</protein>
<evidence type="ECO:0000256" key="2">
    <source>
        <dbReference type="ARBA" id="ARBA00012418"/>
    </source>
</evidence>
<evidence type="ECO:0000256" key="1">
    <source>
        <dbReference type="ARBA" id="ARBA00006711"/>
    </source>
</evidence>
<evidence type="ECO:0000256" key="5">
    <source>
        <dbReference type="ARBA" id="ARBA00022679"/>
    </source>
</evidence>
<dbReference type="InterPro" id="IPR003716">
    <property type="entry name" value="DNA-dir_RNA_pol_omega"/>
</dbReference>
<dbReference type="EMBL" id="DPPF01000174">
    <property type="protein sequence ID" value="HCW93704.1"/>
    <property type="molecule type" value="Genomic_DNA"/>
</dbReference>